<name>A0ACB9CXA0_CICIN</name>
<comment type="caution">
    <text evidence="1">The sequence shown here is derived from an EMBL/GenBank/DDBJ whole genome shotgun (WGS) entry which is preliminary data.</text>
</comment>
<dbReference type="Proteomes" id="UP001055811">
    <property type="component" value="Linkage Group LG05"/>
</dbReference>
<gene>
    <name evidence="1" type="ORF">L2E82_29282</name>
</gene>
<evidence type="ECO:0000313" key="2">
    <source>
        <dbReference type="Proteomes" id="UP001055811"/>
    </source>
</evidence>
<organism evidence="1 2">
    <name type="scientific">Cichorium intybus</name>
    <name type="common">Chicory</name>
    <dbReference type="NCBI Taxonomy" id="13427"/>
    <lineage>
        <taxon>Eukaryota</taxon>
        <taxon>Viridiplantae</taxon>
        <taxon>Streptophyta</taxon>
        <taxon>Embryophyta</taxon>
        <taxon>Tracheophyta</taxon>
        <taxon>Spermatophyta</taxon>
        <taxon>Magnoliopsida</taxon>
        <taxon>eudicotyledons</taxon>
        <taxon>Gunneridae</taxon>
        <taxon>Pentapetalae</taxon>
        <taxon>asterids</taxon>
        <taxon>campanulids</taxon>
        <taxon>Asterales</taxon>
        <taxon>Asteraceae</taxon>
        <taxon>Cichorioideae</taxon>
        <taxon>Cichorieae</taxon>
        <taxon>Cichoriinae</taxon>
        <taxon>Cichorium</taxon>
    </lineage>
</organism>
<proteinExistence type="predicted"/>
<evidence type="ECO:0000313" key="1">
    <source>
        <dbReference type="EMBL" id="KAI3738968.1"/>
    </source>
</evidence>
<reference evidence="1 2" key="2">
    <citation type="journal article" date="2022" name="Mol. Ecol. Resour.">
        <title>The genomes of chicory, endive, great burdock and yacon provide insights into Asteraceae paleo-polyploidization history and plant inulin production.</title>
        <authorList>
            <person name="Fan W."/>
            <person name="Wang S."/>
            <person name="Wang H."/>
            <person name="Wang A."/>
            <person name="Jiang F."/>
            <person name="Liu H."/>
            <person name="Zhao H."/>
            <person name="Xu D."/>
            <person name="Zhang Y."/>
        </authorList>
    </citation>
    <scope>NUCLEOTIDE SEQUENCE [LARGE SCALE GENOMIC DNA]</scope>
    <source>
        <strain evidence="2">cv. Punajuju</strain>
        <tissue evidence="1">Leaves</tissue>
    </source>
</reference>
<dbReference type="EMBL" id="CM042013">
    <property type="protein sequence ID" value="KAI3738968.1"/>
    <property type="molecule type" value="Genomic_DNA"/>
</dbReference>
<accession>A0ACB9CXA0</accession>
<keyword evidence="2" id="KW-1185">Reference proteome</keyword>
<protein>
    <submittedName>
        <fullName evidence="1">Uncharacterized protein</fullName>
    </submittedName>
</protein>
<reference evidence="2" key="1">
    <citation type="journal article" date="2022" name="Mol. Ecol. Resour.">
        <title>The genomes of chicory, endive, great burdock and yacon provide insights into Asteraceae palaeo-polyploidization history and plant inulin production.</title>
        <authorList>
            <person name="Fan W."/>
            <person name="Wang S."/>
            <person name="Wang H."/>
            <person name="Wang A."/>
            <person name="Jiang F."/>
            <person name="Liu H."/>
            <person name="Zhao H."/>
            <person name="Xu D."/>
            <person name="Zhang Y."/>
        </authorList>
    </citation>
    <scope>NUCLEOTIDE SEQUENCE [LARGE SCALE GENOMIC DNA]</scope>
    <source>
        <strain evidence="2">cv. Punajuju</strain>
    </source>
</reference>
<sequence>MDGGRRWRFSLSGRKKSKFEPRWRFREQHLRYPQIDRWTVAGGVTSVSTMAGVDVGEEDCSLDCSIDRERRRKKKLVLECHKQPIIIFASPTDITTEAASVKFVRIGIADFFLPHQKTGLAFLLRIRISTDVFPFGLATQPHFMIYCNEKSGTPTQEAKLKLQELKSGQM</sequence>